<evidence type="ECO:0000313" key="3">
    <source>
        <dbReference type="Proteomes" id="UP000603715"/>
    </source>
</evidence>
<gene>
    <name evidence="1" type="ORF">IEW27_21125</name>
    <name evidence="2" type="ORF">LNP80_20190</name>
</gene>
<evidence type="ECO:0000313" key="2">
    <source>
        <dbReference type="EMBL" id="MCC9036530.1"/>
    </source>
</evidence>
<accession>A0A9Q3V0X2</accession>
<sequence>MTFTNSKAIAVLRQYFTNPDNSVNSFFNLIKQITSFRDQLKKANINPDGKFKFTQPNIDKIITNVEEIEYVFHDVYKSIEGYSTSNELIDHNGIRASAATVMGGNGKFTIHFATKFIKTNIDFAFGIFHEFGHILNEKGMSFSEWSKYVNSPAIFKEEISVWKNFNMQAGDPNANSAIKFYENLLNNRK</sequence>
<dbReference type="RefSeq" id="WP_191181440.1">
    <property type="nucleotide sequence ID" value="NZ_JACXXP010000051.1"/>
</dbReference>
<dbReference type="EMBL" id="JACXXP010000051">
    <property type="protein sequence ID" value="MBD3907080.1"/>
    <property type="molecule type" value="Genomic_DNA"/>
</dbReference>
<dbReference type="AlphaFoldDB" id="A0A9Q3V0X2"/>
<reference evidence="1" key="3">
    <citation type="submission" date="2024-05" db="EMBL/GenBank/DDBJ databases">
        <title>Description of novel Chryseobacterium sp. strain C-2.</title>
        <authorList>
            <person name="Saticioglu I.B."/>
        </authorList>
    </citation>
    <scope>NUCLEOTIDE SEQUENCE</scope>
    <source>
        <strain evidence="1">C-2</strain>
    </source>
</reference>
<organism evidence="2 4">
    <name type="scientific">Chryseobacterium muglaense</name>
    <dbReference type="NCBI Taxonomy" id="2893752"/>
    <lineage>
        <taxon>Bacteria</taxon>
        <taxon>Pseudomonadati</taxon>
        <taxon>Bacteroidota</taxon>
        <taxon>Flavobacteriia</taxon>
        <taxon>Flavobacteriales</taxon>
        <taxon>Weeksellaceae</taxon>
        <taxon>Chryseobacterium group</taxon>
        <taxon>Chryseobacterium</taxon>
    </lineage>
</organism>
<keyword evidence="3" id="KW-1185">Reference proteome</keyword>
<proteinExistence type="predicted"/>
<dbReference type="EMBL" id="JAJJML010000001">
    <property type="protein sequence ID" value="MCC9036530.1"/>
    <property type="molecule type" value="Genomic_DNA"/>
</dbReference>
<reference evidence="2" key="1">
    <citation type="submission" date="2021-11" db="EMBL/GenBank/DDBJ databases">
        <title>Description of novel Chryseobacterium species.</title>
        <authorList>
            <person name="Saticioglu I.B."/>
            <person name="Ay H."/>
            <person name="Altun S."/>
            <person name="Duman M."/>
        </authorList>
    </citation>
    <scope>NUCLEOTIDE SEQUENCE</scope>
    <source>
        <strain evidence="2">C-39</strain>
    </source>
</reference>
<reference evidence="3" key="2">
    <citation type="submission" date="2023-07" db="EMBL/GenBank/DDBJ databases">
        <title>Description of novel Chryseobacterium sp. strain C-2.</title>
        <authorList>
            <person name="Saticioglu I.B."/>
        </authorList>
    </citation>
    <scope>NUCLEOTIDE SEQUENCE [LARGE SCALE GENOMIC DNA]</scope>
    <source>
        <strain evidence="3">C-2</strain>
    </source>
</reference>
<comment type="caution">
    <text evidence="2">The sequence shown here is derived from an EMBL/GenBank/DDBJ whole genome shotgun (WGS) entry which is preliminary data.</text>
</comment>
<evidence type="ECO:0000313" key="4">
    <source>
        <dbReference type="Proteomes" id="UP001107960"/>
    </source>
</evidence>
<evidence type="ECO:0000313" key="1">
    <source>
        <dbReference type="EMBL" id="MBD3907080.1"/>
    </source>
</evidence>
<protein>
    <submittedName>
        <fullName evidence="2">Uncharacterized protein</fullName>
    </submittedName>
</protein>
<name>A0A9Q3V0X2_9FLAO</name>
<dbReference type="Proteomes" id="UP000603715">
    <property type="component" value="Unassembled WGS sequence"/>
</dbReference>
<dbReference type="Proteomes" id="UP001107960">
    <property type="component" value="Unassembled WGS sequence"/>
</dbReference>